<dbReference type="GO" id="GO:0016746">
    <property type="term" value="F:acyltransferase activity"/>
    <property type="evidence" value="ECO:0007669"/>
    <property type="project" value="UniProtKB-KW"/>
</dbReference>
<keyword evidence="3" id="KW-0012">Acyltransferase</keyword>
<dbReference type="PROSITE" id="PS51186">
    <property type="entry name" value="GNAT"/>
    <property type="match status" value="1"/>
</dbReference>
<evidence type="ECO:0000313" key="4">
    <source>
        <dbReference type="Proteomes" id="UP001597213"/>
    </source>
</evidence>
<dbReference type="PANTHER" id="PTHR43441">
    <property type="entry name" value="RIBOSOMAL-PROTEIN-SERINE ACETYLTRANSFERASE"/>
    <property type="match status" value="1"/>
</dbReference>
<evidence type="ECO:0000256" key="1">
    <source>
        <dbReference type="SAM" id="MobiDB-lite"/>
    </source>
</evidence>
<dbReference type="InterPro" id="IPR000182">
    <property type="entry name" value="GNAT_dom"/>
</dbReference>
<sequence>METQTGDGTRHGAERPVGRSIAGWTAVPRPGPDRLDGRYVSLERLNAARHAGDIFAANMGQDWVWDYLGYGPFARVEEYAAWLDGMAQSQDPFFYALIDKAGAKTGGVASYLRIEPGHGVIEIGHIEIAPFLQRTRAASEAIMLMVRWAFENGYRRVEWKCDALNAPSRRAAERYGFAFEGVFRNHMIIKGRNRDTAWFAMTSEDWPAIRAEWDRWLDPSNFDDTGRQLTPLRVSSGA</sequence>
<evidence type="ECO:0000259" key="2">
    <source>
        <dbReference type="PROSITE" id="PS51186"/>
    </source>
</evidence>
<accession>A0ABW4RC69</accession>
<feature type="region of interest" description="Disordered" evidence="1">
    <location>
        <begin position="1"/>
        <end position="29"/>
    </location>
</feature>
<dbReference type="Pfam" id="PF13302">
    <property type="entry name" value="Acetyltransf_3"/>
    <property type="match status" value="1"/>
</dbReference>
<name>A0ABW4RC69_9RHOB</name>
<keyword evidence="3" id="KW-0808">Transferase</keyword>
<dbReference type="Gene3D" id="3.40.630.30">
    <property type="match status" value="1"/>
</dbReference>
<reference evidence="4" key="1">
    <citation type="journal article" date="2019" name="Int. J. Syst. Evol. Microbiol.">
        <title>The Global Catalogue of Microorganisms (GCM) 10K type strain sequencing project: providing services to taxonomists for standard genome sequencing and annotation.</title>
        <authorList>
            <consortium name="The Broad Institute Genomics Platform"/>
            <consortium name="The Broad Institute Genome Sequencing Center for Infectious Disease"/>
            <person name="Wu L."/>
            <person name="Ma J."/>
        </authorList>
    </citation>
    <scope>NUCLEOTIDE SEQUENCE [LARGE SCALE GENOMIC DNA]</scope>
    <source>
        <strain evidence="4">CCUG 56029</strain>
    </source>
</reference>
<proteinExistence type="predicted"/>
<dbReference type="Proteomes" id="UP001597213">
    <property type="component" value="Unassembled WGS sequence"/>
</dbReference>
<dbReference type="EC" id="2.3.-.-" evidence="3"/>
<dbReference type="InterPro" id="IPR051908">
    <property type="entry name" value="Ribosomal_N-acetyltransferase"/>
</dbReference>
<comment type="caution">
    <text evidence="3">The sequence shown here is derived from an EMBL/GenBank/DDBJ whole genome shotgun (WGS) entry which is preliminary data.</text>
</comment>
<evidence type="ECO:0000313" key="3">
    <source>
        <dbReference type="EMBL" id="MFD1883753.1"/>
    </source>
</evidence>
<keyword evidence="4" id="KW-1185">Reference proteome</keyword>
<dbReference type="InterPro" id="IPR016181">
    <property type="entry name" value="Acyl_CoA_acyltransferase"/>
</dbReference>
<dbReference type="PANTHER" id="PTHR43441:SF2">
    <property type="entry name" value="FAMILY ACETYLTRANSFERASE, PUTATIVE (AFU_ORTHOLOGUE AFUA_7G00850)-RELATED"/>
    <property type="match status" value="1"/>
</dbReference>
<organism evidence="3 4">
    <name type="scientific">Paracoccus pacificus</name>
    <dbReference type="NCBI Taxonomy" id="1463598"/>
    <lineage>
        <taxon>Bacteria</taxon>
        <taxon>Pseudomonadati</taxon>
        <taxon>Pseudomonadota</taxon>
        <taxon>Alphaproteobacteria</taxon>
        <taxon>Rhodobacterales</taxon>
        <taxon>Paracoccaceae</taxon>
        <taxon>Paracoccus</taxon>
    </lineage>
</organism>
<dbReference type="RefSeq" id="WP_379145335.1">
    <property type="nucleotide sequence ID" value="NZ_JBHUEN010000053.1"/>
</dbReference>
<dbReference type="SUPFAM" id="SSF55729">
    <property type="entry name" value="Acyl-CoA N-acyltransferases (Nat)"/>
    <property type="match status" value="1"/>
</dbReference>
<dbReference type="EMBL" id="JBHUEN010000053">
    <property type="protein sequence ID" value="MFD1883753.1"/>
    <property type="molecule type" value="Genomic_DNA"/>
</dbReference>
<feature type="domain" description="N-acetyltransferase" evidence="2">
    <location>
        <begin position="40"/>
        <end position="195"/>
    </location>
</feature>
<protein>
    <submittedName>
        <fullName evidence="3">GNAT family N-acetyltransferase</fullName>
        <ecNumber evidence="3">2.3.-.-</ecNumber>
    </submittedName>
</protein>
<gene>
    <name evidence="3" type="ORF">ACFSCT_18745</name>
</gene>
<feature type="compositionally biased region" description="Basic and acidic residues" evidence="1">
    <location>
        <begin position="8"/>
        <end position="17"/>
    </location>
</feature>